<keyword evidence="1" id="KW-0472">Membrane</keyword>
<gene>
    <name evidence="2" type="ORF">C0Z20_07015</name>
</gene>
<dbReference type="OrthoDB" id="9032848at2"/>
<keyword evidence="1" id="KW-0812">Transmembrane</keyword>
<protein>
    <submittedName>
        <fullName evidence="2">DUF3185 domain-containing protein</fullName>
    </submittedName>
</protein>
<evidence type="ECO:0000256" key="1">
    <source>
        <dbReference type="SAM" id="Phobius"/>
    </source>
</evidence>
<dbReference type="AlphaFoldDB" id="A0A2N7X7F6"/>
<dbReference type="Pfam" id="PF11381">
    <property type="entry name" value="DUF3185"/>
    <property type="match status" value="1"/>
</dbReference>
<accession>A0A2N7X7F6</accession>
<dbReference type="RefSeq" id="WP_018441240.1">
    <property type="nucleotide sequence ID" value="NZ_KB890176.1"/>
</dbReference>
<feature type="transmembrane region" description="Helical" evidence="1">
    <location>
        <begin position="44"/>
        <end position="65"/>
    </location>
</feature>
<sequence>MTKAVSIALIVGGVVLLYFGGQSIHSFANDMSRIFTGAPTNKTIWLVAGGVVATIAGLIGLASSVGSSRRR</sequence>
<dbReference type="InterPro" id="IPR021521">
    <property type="entry name" value="DUF3185"/>
</dbReference>
<feature type="transmembrane region" description="Helical" evidence="1">
    <location>
        <begin position="7"/>
        <end position="24"/>
    </location>
</feature>
<name>A0A2N7X7F6_9BURK</name>
<dbReference type="Proteomes" id="UP000235777">
    <property type="component" value="Unassembled WGS sequence"/>
</dbReference>
<evidence type="ECO:0000313" key="2">
    <source>
        <dbReference type="EMBL" id="PMS37698.1"/>
    </source>
</evidence>
<keyword evidence="3" id="KW-1185">Reference proteome</keyword>
<reference evidence="2 3" key="1">
    <citation type="submission" date="2018-01" db="EMBL/GenBank/DDBJ databases">
        <title>Whole genome analyses suggest that Burkholderia sensu lato contains two further novel genera in the rhizoxinica-symbiotica group Mycetohabitans gen. nov., and Trinickia gen. nov.: implications for the evolution of diazotrophy and nodulation in the Burkholderiaceae.</title>
        <authorList>
            <person name="Estrada-de los Santos P."/>
            <person name="Palmer M."/>
            <person name="Chavez-Ramirez B."/>
            <person name="Beukes C."/>
            <person name="Steenkamp E.T."/>
            <person name="Hirsch A.M."/>
            <person name="Manyaka P."/>
            <person name="Maluk M."/>
            <person name="Lafos M."/>
            <person name="Crook M."/>
            <person name="Gross E."/>
            <person name="Simon M.F."/>
            <person name="Bueno dos Reis Junior F."/>
            <person name="Poole P.S."/>
            <person name="Venter S.N."/>
            <person name="James E.K."/>
        </authorList>
    </citation>
    <scope>NUCLEOTIDE SEQUENCE [LARGE SCALE GENOMIC DNA]</scope>
    <source>
        <strain evidence="2 3">JPY 581</strain>
    </source>
</reference>
<dbReference type="EMBL" id="PNYC01000003">
    <property type="protein sequence ID" value="PMS37698.1"/>
    <property type="molecule type" value="Genomic_DNA"/>
</dbReference>
<evidence type="ECO:0000313" key="3">
    <source>
        <dbReference type="Proteomes" id="UP000235777"/>
    </source>
</evidence>
<keyword evidence="1" id="KW-1133">Transmembrane helix</keyword>
<organism evidence="2 3">
    <name type="scientific">Trinickia symbiotica</name>
    <dbReference type="NCBI Taxonomy" id="863227"/>
    <lineage>
        <taxon>Bacteria</taxon>
        <taxon>Pseudomonadati</taxon>
        <taxon>Pseudomonadota</taxon>
        <taxon>Betaproteobacteria</taxon>
        <taxon>Burkholderiales</taxon>
        <taxon>Burkholderiaceae</taxon>
        <taxon>Trinickia</taxon>
    </lineage>
</organism>
<comment type="caution">
    <text evidence="2">The sequence shown here is derived from an EMBL/GenBank/DDBJ whole genome shotgun (WGS) entry which is preliminary data.</text>
</comment>
<proteinExistence type="predicted"/>